<comment type="caution">
    <text evidence="1">The sequence shown here is derived from an EMBL/GenBank/DDBJ whole genome shotgun (WGS) entry which is preliminary data.</text>
</comment>
<proteinExistence type="predicted"/>
<dbReference type="Proteomes" id="UP001177021">
    <property type="component" value="Unassembled WGS sequence"/>
</dbReference>
<sequence>MLGRFVLFIVCRCCSVLVAWVFWGVLKKGKGTNWFVKKSIFQVQYVKYKQRMKEEMKTLEKLQREELISKEKEFINAAYVIKGQKDELGNVKKKLHQCWGVLYCLLFVGVVLFWLHGFFGAF</sequence>
<accession>A0ACB0JGD8</accession>
<dbReference type="EMBL" id="CASHSV030000034">
    <property type="protein sequence ID" value="CAJ2642774.1"/>
    <property type="molecule type" value="Genomic_DNA"/>
</dbReference>
<organism evidence="1 2">
    <name type="scientific">Trifolium pratense</name>
    <name type="common">Red clover</name>
    <dbReference type="NCBI Taxonomy" id="57577"/>
    <lineage>
        <taxon>Eukaryota</taxon>
        <taxon>Viridiplantae</taxon>
        <taxon>Streptophyta</taxon>
        <taxon>Embryophyta</taxon>
        <taxon>Tracheophyta</taxon>
        <taxon>Spermatophyta</taxon>
        <taxon>Magnoliopsida</taxon>
        <taxon>eudicotyledons</taxon>
        <taxon>Gunneridae</taxon>
        <taxon>Pentapetalae</taxon>
        <taxon>rosids</taxon>
        <taxon>fabids</taxon>
        <taxon>Fabales</taxon>
        <taxon>Fabaceae</taxon>
        <taxon>Papilionoideae</taxon>
        <taxon>50 kb inversion clade</taxon>
        <taxon>NPAAA clade</taxon>
        <taxon>Hologalegina</taxon>
        <taxon>IRL clade</taxon>
        <taxon>Trifolieae</taxon>
        <taxon>Trifolium</taxon>
    </lineage>
</organism>
<evidence type="ECO:0000313" key="2">
    <source>
        <dbReference type="Proteomes" id="UP001177021"/>
    </source>
</evidence>
<protein>
    <submittedName>
        <fullName evidence="1">Uncharacterized protein</fullName>
    </submittedName>
</protein>
<evidence type="ECO:0000313" key="1">
    <source>
        <dbReference type="EMBL" id="CAJ2642774.1"/>
    </source>
</evidence>
<gene>
    <name evidence="1" type="ORF">MILVUS5_LOCUS12185</name>
</gene>
<name>A0ACB0JGD8_TRIPR</name>
<reference evidence="1" key="1">
    <citation type="submission" date="2023-10" db="EMBL/GenBank/DDBJ databases">
        <authorList>
            <person name="Rodriguez Cubillos JULIANA M."/>
            <person name="De Vega J."/>
        </authorList>
    </citation>
    <scope>NUCLEOTIDE SEQUENCE</scope>
</reference>
<keyword evidence="2" id="KW-1185">Reference proteome</keyword>